<dbReference type="PANTHER" id="PTHR36927:SF1">
    <property type="entry name" value="MDO-LIKE PROTEIN"/>
    <property type="match status" value="1"/>
</dbReference>
<dbReference type="Proteomes" id="UP001203512">
    <property type="component" value="Unassembled WGS sequence"/>
</dbReference>
<dbReference type="PANTHER" id="PTHR36927">
    <property type="entry name" value="BLR4337 PROTEIN"/>
    <property type="match status" value="1"/>
</dbReference>
<protein>
    <submittedName>
        <fullName evidence="3">Acyltransferase family protein</fullName>
    </submittedName>
</protein>
<feature type="transmembrane region" description="Helical" evidence="1">
    <location>
        <begin position="98"/>
        <end position="120"/>
    </location>
</feature>
<evidence type="ECO:0000313" key="3">
    <source>
        <dbReference type="EMBL" id="MCK0530886.1"/>
    </source>
</evidence>
<feature type="transmembrane region" description="Helical" evidence="1">
    <location>
        <begin position="175"/>
        <end position="194"/>
    </location>
</feature>
<dbReference type="EMBL" id="JALKHS010000006">
    <property type="protein sequence ID" value="MCK0530886.1"/>
    <property type="molecule type" value="Genomic_DNA"/>
</dbReference>
<feature type="transmembrane region" description="Helical" evidence="1">
    <location>
        <begin position="140"/>
        <end position="163"/>
    </location>
</feature>
<accession>A0ABT0DUU0</accession>
<reference evidence="3 4" key="1">
    <citation type="submission" date="2022-04" db="EMBL/GenBank/DDBJ databases">
        <authorList>
            <person name="Huq M.A."/>
        </authorList>
    </citation>
    <scope>NUCLEOTIDE SEQUENCE [LARGE SCALE GENOMIC DNA]</scope>
    <source>
        <strain evidence="3 4">MAH-33</strain>
    </source>
</reference>
<keyword evidence="3" id="KW-0808">Transferase</keyword>
<gene>
    <name evidence="3" type="ORF">MU848_04735</name>
</gene>
<feature type="transmembrane region" description="Helical" evidence="1">
    <location>
        <begin position="58"/>
        <end position="82"/>
    </location>
</feature>
<feature type="transmembrane region" description="Helical" evidence="1">
    <location>
        <begin position="313"/>
        <end position="333"/>
    </location>
</feature>
<feature type="transmembrane region" description="Helical" evidence="1">
    <location>
        <begin position="244"/>
        <end position="263"/>
    </location>
</feature>
<evidence type="ECO:0000313" key="4">
    <source>
        <dbReference type="Proteomes" id="UP001203512"/>
    </source>
</evidence>
<feature type="domain" description="Acyltransferase 3" evidence="2">
    <location>
        <begin position="16"/>
        <end position="354"/>
    </location>
</feature>
<keyword evidence="3" id="KW-0012">Acyltransferase</keyword>
<feature type="transmembrane region" description="Helical" evidence="1">
    <location>
        <begin position="214"/>
        <end position="232"/>
    </location>
</feature>
<keyword evidence="1" id="KW-0812">Transmembrane</keyword>
<feature type="transmembrane region" description="Helical" evidence="1">
    <location>
        <begin position="339"/>
        <end position="358"/>
    </location>
</feature>
<proteinExistence type="predicted"/>
<dbReference type="InterPro" id="IPR002656">
    <property type="entry name" value="Acyl_transf_3_dom"/>
</dbReference>
<dbReference type="Pfam" id="PF01757">
    <property type="entry name" value="Acyl_transf_3"/>
    <property type="match status" value="1"/>
</dbReference>
<dbReference type="InterPro" id="IPR050623">
    <property type="entry name" value="Glucan_succinyl_AcylTrfase"/>
</dbReference>
<keyword evidence="1" id="KW-1133">Transmembrane helix</keyword>
<organism evidence="3 4">
    <name type="scientific">Sphingobium agri</name>
    <dbReference type="NCBI Taxonomy" id="2933566"/>
    <lineage>
        <taxon>Bacteria</taxon>
        <taxon>Pseudomonadati</taxon>
        <taxon>Pseudomonadota</taxon>
        <taxon>Alphaproteobacteria</taxon>
        <taxon>Sphingomonadales</taxon>
        <taxon>Sphingomonadaceae</taxon>
        <taxon>Sphingobium</taxon>
    </lineage>
</organism>
<comment type="caution">
    <text evidence="3">The sequence shown here is derived from an EMBL/GenBank/DDBJ whole genome shotgun (WGS) entry which is preliminary data.</text>
</comment>
<keyword evidence="1" id="KW-0472">Membrane</keyword>
<dbReference type="GO" id="GO:0016746">
    <property type="term" value="F:acyltransferase activity"/>
    <property type="evidence" value="ECO:0007669"/>
    <property type="project" value="UniProtKB-KW"/>
</dbReference>
<name>A0ABT0DUU0_9SPHN</name>
<sequence>MQAADVPAAPEPMRLYFLDSVRTLCMLLIIPYHAAHIYETEKDWWVHSPQNSWLFDLIITLQRSFCMSAFFIVAGFFSALVIENRGLRDWSSSRISRLLVPLVVSLLTVQIWQMVIAANLEGNGAFWPFWESYLAERGRINIFHLWFIPCLIFQSLVLGLIVARFGTRPFVWNGTYRRSILLLVAANLLLFVLARNLPKLLKTDLFLMWGLIDLQKNIFYLVPFLLGAKLFWDRGFRDAFLRLNRWSMGTALVTYALVTIFQHSDGFPGKPVRDISLPIAAICISQTLIALAYKFLRGPNMLTKHLSEPSYSLYLLHHPIVMVAGIAFLGINMNIFAEYGIIVAAGFVIPYLAHRYLIAPWPLMSFLFNGKPFRKREARAGRALT</sequence>
<feature type="transmembrane region" description="Helical" evidence="1">
    <location>
        <begin position="275"/>
        <end position="293"/>
    </location>
</feature>
<keyword evidence="4" id="KW-1185">Reference proteome</keyword>
<evidence type="ECO:0000259" key="2">
    <source>
        <dbReference type="Pfam" id="PF01757"/>
    </source>
</evidence>
<evidence type="ECO:0000256" key="1">
    <source>
        <dbReference type="SAM" id="Phobius"/>
    </source>
</evidence>